<evidence type="ECO:0000256" key="1">
    <source>
        <dbReference type="SAM" id="Coils"/>
    </source>
</evidence>
<dbReference type="AlphaFoldDB" id="A0A0M2URU7"/>
<organism evidence="3 4">
    <name type="scientific">Candidatus Brocadia fulgida</name>
    <dbReference type="NCBI Taxonomy" id="380242"/>
    <lineage>
        <taxon>Bacteria</taxon>
        <taxon>Pseudomonadati</taxon>
        <taxon>Planctomycetota</taxon>
        <taxon>Candidatus Brocadiia</taxon>
        <taxon>Candidatus Brocadiales</taxon>
        <taxon>Candidatus Brocadiaceae</taxon>
        <taxon>Candidatus Brocadia</taxon>
    </lineage>
</organism>
<proteinExistence type="predicted"/>
<sequence>MGNEAGKGLSVNAKTLILILLFVNVGFASKMINKYYAMKEAGYIREKTFHEQLENRVMKAFGSMEDLNKMVNDITRQKEEAEKTAASFQSQDEQLKVANKKLEEAKGTLEEEKARLQKEIWGLEDSLSLAKKTLSNKDLTIQELMNNLDILGKEKAKLKKQLEGHSKTPDEWSLPKQ</sequence>
<protein>
    <recommendedName>
        <fullName evidence="5">Chromosome partition protein Smc</fullName>
    </recommendedName>
</protein>
<keyword evidence="2" id="KW-0472">Membrane</keyword>
<feature type="transmembrane region" description="Helical" evidence="2">
    <location>
        <begin position="12"/>
        <end position="29"/>
    </location>
</feature>
<evidence type="ECO:0000256" key="2">
    <source>
        <dbReference type="SAM" id="Phobius"/>
    </source>
</evidence>
<feature type="coiled-coil region" evidence="1">
    <location>
        <begin position="64"/>
        <end position="168"/>
    </location>
</feature>
<dbReference type="Proteomes" id="UP000034954">
    <property type="component" value="Unassembled WGS sequence"/>
</dbReference>
<keyword evidence="1" id="KW-0175">Coiled coil</keyword>
<comment type="caution">
    <text evidence="3">The sequence shown here is derived from an EMBL/GenBank/DDBJ whole genome shotgun (WGS) entry which is preliminary data.</text>
</comment>
<accession>A0A0M2URU7</accession>
<evidence type="ECO:0000313" key="4">
    <source>
        <dbReference type="Proteomes" id="UP000034954"/>
    </source>
</evidence>
<reference evidence="3 4" key="1">
    <citation type="journal article" date="2013" name="BMC Microbiol.">
        <title>Identification of the type II cytochrome c maturation pathway in anammox bacteria by comparative genomics.</title>
        <authorList>
            <person name="Ferousi C."/>
            <person name="Speth D.R."/>
            <person name="Reimann J."/>
            <person name="Op den Camp H.J."/>
            <person name="Allen J.W."/>
            <person name="Keltjens J.T."/>
            <person name="Jetten M.S."/>
        </authorList>
    </citation>
    <scope>NUCLEOTIDE SEQUENCE [LARGE SCALE GENOMIC DNA]</scope>
    <source>
        <strain evidence="3">RU1</strain>
    </source>
</reference>
<keyword evidence="4" id="KW-1185">Reference proteome</keyword>
<keyword evidence="2" id="KW-0812">Transmembrane</keyword>
<dbReference type="EMBL" id="LAQJ01000277">
    <property type="protein sequence ID" value="KKO18365.1"/>
    <property type="molecule type" value="Genomic_DNA"/>
</dbReference>
<evidence type="ECO:0008006" key="5">
    <source>
        <dbReference type="Google" id="ProtNLM"/>
    </source>
</evidence>
<name>A0A0M2URU7_9BACT</name>
<gene>
    <name evidence="3" type="ORF">BROFUL_02941</name>
</gene>
<keyword evidence="2" id="KW-1133">Transmembrane helix</keyword>
<evidence type="ECO:0000313" key="3">
    <source>
        <dbReference type="EMBL" id="KKO18365.1"/>
    </source>
</evidence>